<dbReference type="RefSeq" id="WP_054572443.1">
    <property type="nucleotide sequence ID" value="NZ_LKKS01000050.1"/>
</dbReference>
<comment type="caution">
    <text evidence="1">The sequence shown here is derived from an EMBL/GenBank/DDBJ whole genome shotgun (WGS) entry which is preliminary data.</text>
</comment>
<reference evidence="1 2" key="1">
    <citation type="submission" date="2015-10" db="EMBL/GenBank/DDBJ databases">
        <title>Pseudomonas putida clinical strains.</title>
        <authorList>
            <person name="Molina L."/>
            <person name="Udaondo Z."/>
        </authorList>
    </citation>
    <scope>NUCLEOTIDE SEQUENCE [LARGE SCALE GENOMIC DNA]</scope>
    <source>
        <strain evidence="1 2">HB13667</strain>
    </source>
</reference>
<evidence type="ECO:0000313" key="2">
    <source>
        <dbReference type="Proteomes" id="UP000050437"/>
    </source>
</evidence>
<dbReference type="GO" id="GO:0003677">
    <property type="term" value="F:DNA binding"/>
    <property type="evidence" value="ECO:0007669"/>
    <property type="project" value="InterPro"/>
</dbReference>
<dbReference type="InterPro" id="IPR016177">
    <property type="entry name" value="DNA-bd_dom_sf"/>
</dbReference>
<dbReference type="AlphaFoldDB" id="A0A0P7CXQ0"/>
<accession>A0A0P7CXQ0</accession>
<gene>
    <name evidence="1" type="ORF">HB13667_07965</name>
</gene>
<protein>
    <recommendedName>
        <fullName evidence="3">AP2 domain-containing protein</fullName>
    </recommendedName>
</protein>
<dbReference type="EMBL" id="LKKS01000050">
    <property type="protein sequence ID" value="KPM66857.1"/>
    <property type="molecule type" value="Genomic_DNA"/>
</dbReference>
<dbReference type="Proteomes" id="UP000050437">
    <property type="component" value="Unassembled WGS sequence"/>
</dbReference>
<dbReference type="SUPFAM" id="SSF54171">
    <property type="entry name" value="DNA-binding domain"/>
    <property type="match status" value="1"/>
</dbReference>
<organism evidence="1 2">
    <name type="scientific">Pseudomonas putida</name>
    <name type="common">Arthrobacter siderocapsulatus</name>
    <dbReference type="NCBI Taxonomy" id="303"/>
    <lineage>
        <taxon>Bacteria</taxon>
        <taxon>Pseudomonadati</taxon>
        <taxon>Pseudomonadota</taxon>
        <taxon>Gammaproteobacteria</taxon>
        <taxon>Pseudomonadales</taxon>
        <taxon>Pseudomonadaceae</taxon>
        <taxon>Pseudomonas</taxon>
    </lineage>
</organism>
<sequence>MKRLVCGWGVNDADYQIQTNNICIVGGVKKYITESDCPYYRCWARMVERCHTGRYPAYANAAICDEWRSFMGFKAWMEQQPWEGNELDKDILGDGTLYSPATCCFVPRSVNMFWNKSNRAGHGLPGASYRKRSRRYMAQCAIGGKNVALGYFDTELDAHKAWVAAKEKAMAILLESVTLEPRVVEGMHSKLRQFQARFAA</sequence>
<name>A0A0P7CXQ0_PSEPU</name>
<evidence type="ECO:0008006" key="3">
    <source>
        <dbReference type="Google" id="ProtNLM"/>
    </source>
</evidence>
<proteinExistence type="predicted"/>
<evidence type="ECO:0000313" key="1">
    <source>
        <dbReference type="EMBL" id="KPM66857.1"/>
    </source>
</evidence>